<comment type="caution">
    <text evidence="4">The sequence shown here is derived from an EMBL/GenBank/DDBJ whole genome shotgun (WGS) entry which is preliminary data.</text>
</comment>
<name>A0A9D2LX29_9FIRM</name>
<dbReference type="GO" id="GO:0003677">
    <property type="term" value="F:DNA binding"/>
    <property type="evidence" value="ECO:0007669"/>
    <property type="project" value="UniProtKB-KW"/>
</dbReference>
<sequence length="284" mass="32340">MRNRSIPFGYHYQNGIMAAHPQESQTVQAVFAAYLSGEPLSKIAAHLTAMLVEYLPGRWQWDKARVKRLLDNDKYIGNGEFPPIIKGKDFRMAHQMKENANTNRQPVDEEIKLFKGLTHCHHCAGPMVRRMDSRMGHPVTWKCPRCDYFLPLPDEEFKRRVFLLQKKLADKPLLAEKEEEAISVTSMEARRLTNEIFRKLDSGDFNEGELVNLALQCAAENYQTINSAQHITDRLTATLLHAGPLSAFDRELFQRTVSEIHLTRKGEILLKLQNGVCIGEGGAP</sequence>
<protein>
    <submittedName>
        <fullName evidence="4">Recombinase family protein</fullName>
    </submittedName>
</protein>
<dbReference type="EMBL" id="DWXZ01000031">
    <property type="protein sequence ID" value="HJB36804.1"/>
    <property type="molecule type" value="Genomic_DNA"/>
</dbReference>
<feature type="domain" description="Recombinase" evidence="3">
    <location>
        <begin position="7"/>
        <end position="103"/>
    </location>
</feature>
<dbReference type="PANTHER" id="PTHR30461">
    <property type="entry name" value="DNA-INVERTASE FROM LAMBDOID PROPHAGE"/>
    <property type="match status" value="1"/>
</dbReference>
<dbReference type="Gene3D" id="3.90.1750.20">
    <property type="entry name" value="Putative Large Serine Recombinase, Chain B, Domain 2"/>
    <property type="match status" value="1"/>
</dbReference>
<dbReference type="AlphaFoldDB" id="A0A9D2LX29"/>
<gene>
    <name evidence="4" type="ORF">H9942_01890</name>
</gene>
<evidence type="ECO:0000256" key="1">
    <source>
        <dbReference type="ARBA" id="ARBA00023125"/>
    </source>
</evidence>
<proteinExistence type="predicted"/>
<reference evidence="4" key="1">
    <citation type="journal article" date="2021" name="PeerJ">
        <title>Extensive microbial diversity within the chicken gut microbiome revealed by metagenomics and culture.</title>
        <authorList>
            <person name="Gilroy R."/>
            <person name="Ravi A."/>
            <person name="Getino M."/>
            <person name="Pursley I."/>
            <person name="Horton D.L."/>
            <person name="Alikhan N.F."/>
            <person name="Baker D."/>
            <person name="Gharbi K."/>
            <person name="Hall N."/>
            <person name="Watson M."/>
            <person name="Adriaenssens E.M."/>
            <person name="Foster-Nyarko E."/>
            <person name="Jarju S."/>
            <person name="Secka A."/>
            <person name="Antonio M."/>
            <person name="Oren A."/>
            <person name="Chaudhuri R.R."/>
            <person name="La Ragione R."/>
            <person name="Hildebrand F."/>
            <person name="Pallen M.J."/>
        </authorList>
    </citation>
    <scope>NUCLEOTIDE SEQUENCE</scope>
    <source>
        <strain evidence="4">ChiBcolR8-3208</strain>
    </source>
</reference>
<dbReference type="Proteomes" id="UP000824214">
    <property type="component" value="Unassembled WGS sequence"/>
</dbReference>
<evidence type="ECO:0000313" key="4">
    <source>
        <dbReference type="EMBL" id="HJB36804.1"/>
    </source>
</evidence>
<dbReference type="Pfam" id="PF07508">
    <property type="entry name" value="Recombinase"/>
    <property type="match status" value="1"/>
</dbReference>
<dbReference type="PANTHER" id="PTHR30461:SF2">
    <property type="entry name" value="SERINE RECOMBINASE PINE-RELATED"/>
    <property type="match status" value="1"/>
</dbReference>
<accession>A0A9D2LX29</accession>
<keyword evidence="1" id="KW-0238">DNA-binding</keyword>
<dbReference type="PROSITE" id="PS51737">
    <property type="entry name" value="RECOMBINASE_DNA_BIND"/>
    <property type="match status" value="1"/>
</dbReference>
<keyword evidence="2" id="KW-0233">DNA recombination</keyword>
<dbReference type="GO" id="GO:0000150">
    <property type="term" value="F:DNA strand exchange activity"/>
    <property type="evidence" value="ECO:0007669"/>
    <property type="project" value="InterPro"/>
</dbReference>
<evidence type="ECO:0000256" key="2">
    <source>
        <dbReference type="ARBA" id="ARBA00023172"/>
    </source>
</evidence>
<dbReference type="InterPro" id="IPR038109">
    <property type="entry name" value="DNA_bind_recomb_sf"/>
</dbReference>
<organism evidence="4 5">
    <name type="scientific">Candidatus Acutalibacter ornithocaccae</name>
    <dbReference type="NCBI Taxonomy" id="2838416"/>
    <lineage>
        <taxon>Bacteria</taxon>
        <taxon>Bacillati</taxon>
        <taxon>Bacillota</taxon>
        <taxon>Clostridia</taxon>
        <taxon>Eubacteriales</taxon>
        <taxon>Acutalibacteraceae</taxon>
        <taxon>Acutalibacter</taxon>
    </lineage>
</organism>
<evidence type="ECO:0000313" key="5">
    <source>
        <dbReference type="Proteomes" id="UP000824214"/>
    </source>
</evidence>
<reference evidence="4" key="2">
    <citation type="submission" date="2021-04" db="EMBL/GenBank/DDBJ databases">
        <authorList>
            <person name="Gilroy R."/>
        </authorList>
    </citation>
    <scope>NUCLEOTIDE SEQUENCE</scope>
    <source>
        <strain evidence="4">ChiBcolR8-3208</strain>
    </source>
</reference>
<evidence type="ECO:0000259" key="3">
    <source>
        <dbReference type="PROSITE" id="PS51737"/>
    </source>
</evidence>
<dbReference type="InterPro" id="IPR011109">
    <property type="entry name" value="DNA_bind_recombinase_dom"/>
</dbReference>
<dbReference type="InterPro" id="IPR050639">
    <property type="entry name" value="SSR_resolvase"/>
</dbReference>